<evidence type="ECO:0000256" key="1">
    <source>
        <dbReference type="SAM" id="Phobius"/>
    </source>
</evidence>
<keyword evidence="1" id="KW-0472">Membrane</keyword>
<dbReference type="GO" id="GO:0043683">
    <property type="term" value="P:type IV pilus assembly"/>
    <property type="evidence" value="ECO:0007669"/>
    <property type="project" value="InterPro"/>
</dbReference>
<evidence type="ECO:0000313" key="3">
    <source>
        <dbReference type="Proteomes" id="UP000630528"/>
    </source>
</evidence>
<sequence length="155" mass="16396">MSELRKVEFLRCRCRGFTLIEVMVAMAVIAILAALALPAYSSYIFRSKIPAGLDALSAYQTRMEQRFQDVGYYGDLATNPTACALAGTSGSNFTVTCVLKNAAGTGYTATATGSGPVAGVVYTVDEQGVRTTVHHPKGVPSPNTCWTIRGASCDS</sequence>
<dbReference type="NCBIfam" id="TIGR02532">
    <property type="entry name" value="IV_pilin_GFxxxE"/>
    <property type="match status" value="1"/>
</dbReference>
<feature type="transmembrane region" description="Helical" evidence="1">
    <location>
        <begin position="20"/>
        <end position="40"/>
    </location>
</feature>
<comment type="caution">
    <text evidence="2">The sequence shown here is derived from an EMBL/GenBank/DDBJ whole genome shotgun (WGS) entry which is preliminary data.</text>
</comment>
<proteinExistence type="predicted"/>
<organism evidence="2 3">
    <name type="scientific">Ramlibacter ginsenosidimutans</name>
    <dbReference type="NCBI Taxonomy" id="502333"/>
    <lineage>
        <taxon>Bacteria</taxon>
        <taxon>Pseudomonadati</taxon>
        <taxon>Pseudomonadota</taxon>
        <taxon>Betaproteobacteria</taxon>
        <taxon>Burkholderiales</taxon>
        <taxon>Comamonadaceae</taxon>
        <taxon>Ramlibacter</taxon>
    </lineage>
</organism>
<dbReference type="InterPro" id="IPR045584">
    <property type="entry name" value="Pilin-like"/>
</dbReference>
<keyword evidence="3" id="KW-1185">Reference proteome</keyword>
<dbReference type="Gene3D" id="3.30.700.10">
    <property type="entry name" value="Glycoprotein, Type 4 Pilin"/>
    <property type="match status" value="1"/>
</dbReference>
<dbReference type="SUPFAM" id="SSF54523">
    <property type="entry name" value="Pili subunits"/>
    <property type="match status" value="1"/>
</dbReference>
<name>A0A934TWW8_9BURK</name>
<dbReference type="EMBL" id="JAEPWM010000011">
    <property type="protein sequence ID" value="MBK6008756.1"/>
    <property type="molecule type" value="Genomic_DNA"/>
</dbReference>
<reference evidence="2" key="2">
    <citation type="submission" date="2021-01" db="EMBL/GenBank/DDBJ databases">
        <authorList>
            <person name="Kang M."/>
        </authorList>
    </citation>
    <scope>NUCLEOTIDE SEQUENCE</scope>
    <source>
        <strain evidence="2">KACC 17527</strain>
    </source>
</reference>
<dbReference type="InterPro" id="IPR012902">
    <property type="entry name" value="N_methyl_site"/>
</dbReference>
<protein>
    <submittedName>
        <fullName evidence="2">Prepilin-type N-terminal cleavage/methylation domain-containing protein</fullName>
    </submittedName>
</protein>
<accession>A0A934TWW8</accession>
<gene>
    <name evidence="2" type="ORF">JJB11_21875</name>
</gene>
<dbReference type="Proteomes" id="UP000630528">
    <property type="component" value="Unassembled WGS sequence"/>
</dbReference>
<dbReference type="AlphaFoldDB" id="A0A934TWW8"/>
<dbReference type="InterPro" id="IPR031982">
    <property type="entry name" value="PilE-like"/>
</dbReference>
<dbReference type="Pfam" id="PF16732">
    <property type="entry name" value="ComP_DUS"/>
    <property type="match status" value="1"/>
</dbReference>
<keyword evidence="1" id="KW-1133">Transmembrane helix</keyword>
<keyword evidence="1" id="KW-0812">Transmembrane</keyword>
<evidence type="ECO:0000313" key="2">
    <source>
        <dbReference type="EMBL" id="MBK6008756.1"/>
    </source>
</evidence>
<reference evidence="2" key="1">
    <citation type="journal article" date="2012" name="J. Microbiol. Biotechnol.">
        <title>Ramlibacter ginsenosidimutans sp. nov., with ginsenoside-converting activity.</title>
        <authorList>
            <person name="Wang L."/>
            <person name="An D.S."/>
            <person name="Kim S.G."/>
            <person name="Jin F.X."/>
            <person name="Kim S.C."/>
            <person name="Lee S.T."/>
            <person name="Im W.T."/>
        </authorList>
    </citation>
    <scope>NUCLEOTIDE SEQUENCE</scope>
    <source>
        <strain evidence="2">KACC 17527</strain>
    </source>
</reference>
<dbReference type="Pfam" id="PF07963">
    <property type="entry name" value="N_methyl"/>
    <property type="match status" value="1"/>
</dbReference>
<dbReference type="PROSITE" id="PS00409">
    <property type="entry name" value="PROKAR_NTER_METHYL"/>
    <property type="match status" value="1"/>
</dbReference>